<dbReference type="RefSeq" id="WP_229156832.1">
    <property type="nucleotide sequence ID" value="NZ_JAJEWP010000001.1"/>
</dbReference>
<evidence type="ECO:0000256" key="4">
    <source>
        <dbReference type="ARBA" id="ARBA00022553"/>
    </source>
</evidence>
<evidence type="ECO:0000256" key="7">
    <source>
        <dbReference type="ARBA" id="ARBA00022833"/>
    </source>
</evidence>
<evidence type="ECO:0000313" key="11">
    <source>
        <dbReference type="EMBL" id="MCC2614916.1"/>
    </source>
</evidence>
<dbReference type="Pfam" id="PF00245">
    <property type="entry name" value="Alk_phosphatase"/>
    <property type="match status" value="1"/>
</dbReference>
<dbReference type="PRINTS" id="PR00113">
    <property type="entry name" value="ALKPHPHTASE"/>
</dbReference>
<dbReference type="PANTHER" id="PTHR11596:SF5">
    <property type="entry name" value="ALKALINE PHOSPHATASE"/>
    <property type="match status" value="1"/>
</dbReference>
<comment type="cofactor">
    <cofactor evidence="2">
        <name>Zn(2+)</name>
        <dbReference type="ChEBI" id="CHEBI:29105"/>
    </cofactor>
</comment>
<name>A0ABS8G484_9ALTE</name>
<evidence type="ECO:0000256" key="2">
    <source>
        <dbReference type="ARBA" id="ARBA00001947"/>
    </source>
</evidence>
<accession>A0ABS8G484</accession>
<keyword evidence="8" id="KW-0460">Magnesium</keyword>
<dbReference type="PROSITE" id="PS00123">
    <property type="entry name" value="ALKALINE_PHOSPHATASE"/>
    <property type="match status" value="1"/>
</dbReference>
<sequence>MKLFLAATLSVMAFTGFAAEQPKNIIMVVGDGMGPAYTTAYRYFADDRASAEIDWTVFDRHLKGMASTYPARVSGYVTDSAAGATALSSATKSYNGAIAVDVEKAPTPTVLEWAKQRGMKTGVAVTSQVNHATPASYAAHNEYRRNYDEIADSYFDDRVGEAFVLDVILGGGWEYFIREDRNLVEEFKAAGYQYVDDMAALSTLTPGKPVLGLFADTGMPWALDTPTKQRLPALTKAAVKQLENDNGFFLLVEGSQVDWAGHANDVASAMAEMHDLAMTLEYLESYVKQNPDTLVVVTADHSTGGFTIAANKDYRWEPDWLKNLKMSVESLAKALVKSDTPVAFIEENLGFALNEQEKATVNALQEADEKTWFKTVSHILDVRSNTGWTTSGHTAVDVQVFAMGKGSEVFKGHMDNTDISRHIFKMLGKTE</sequence>
<dbReference type="SMART" id="SM00098">
    <property type="entry name" value="alkPPc"/>
    <property type="match status" value="1"/>
</dbReference>
<evidence type="ECO:0000256" key="3">
    <source>
        <dbReference type="ARBA" id="ARBA00005984"/>
    </source>
</evidence>
<dbReference type="SUPFAM" id="SSF53649">
    <property type="entry name" value="Alkaline phosphatase-like"/>
    <property type="match status" value="1"/>
</dbReference>
<evidence type="ECO:0000313" key="12">
    <source>
        <dbReference type="Proteomes" id="UP001520878"/>
    </source>
</evidence>
<protein>
    <submittedName>
        <fullName evidence="11">Alkaline phosphatase</fullName>
    </submittedName>
</protein>
<feature type="signal peptide" evidence="10">
    <location>
        <begin position="1"/>
        <end position="18"/>
    </location>
</feature>
<dbReference type="InterPro" id="IPR018299">
    <property type="entry name" value="Alkaline_phosphatase_AS"/>
</dbReference>
<organism evidence="11 12">
    <name type="scientific">Fluctibacter halophilus</name>
    <dbReference type="NCBI Taxonomy" id="226011"/>
    <lineage>
        <taxon>Bacteria</taxon>
        <taxon>Pseudomonadati</taxon>
        <taxon>Pseudomonadota</taxon>
        <taxon>Gammaproteobacteria</taxon>
        <taxon>Alteromonadales</taxon>
        <taxon>Alteromonadaceae</taxon>
        <taxon>Fluctibacter</taxon>
    </lineage>
</organism>
<keyword evidence="7" id="KW-0862">Zinc</keyword>
<dbReference type="CDD" id="cd16012">
    <property type="entry name" value="ALP"/>
    <property type="match status" value="1"/>
</dbReference>
<evidence type="ECO:0000256" key="9">
    <source>
        <dbReference type="RuleBase" id="RU003946"/>
    </source>
</evidence>
<keyword evidence="4" id="KW-0597">Phosphoprotein</keyword>
<gene>
    <name evidence="11" type="ORF">LJ739_01515</name>
</gene>
<comment type="caution">
    <text evidence="11">The sequence shown here is derived from an EMBL/GenBank/DDBJ whole genome shotgun (WGS) entry which is preliminary data.</text>
</comment>
<dbReference type="Gene3D" id="3.40.720.10">
    <property type="entry name" value="Alkaline Phosphatase, subunit A"/>
    <property type="match status" value="1"/>
</dbReference>
<dbReference type="InterPro" id="IPR017850">
    <property type="entry name" value="Alkaline_phosphatase_core_sf"/>
</dbReference>
<evidence type="ECO:0000256" key="5">
    <source>
        <dbReference type="ARBA" id="ARBA00022723"/>
    </source>
</evidence>
<proteinExistence type="inferred from homology"/>
<comment type="cofactor">
    <cofactor evidence="1">
        <name>Mg(2+)</name>
        <dbReference type="ChEBI" id="CHEBI:18420"/>
    </cofactor>
</comment>
<dbReference type="Proteomes" id="UP001520878">
    <property type="component" value="Unassembled WGS sequence"/>
</dbReference>
<keyword evidence="5" id="KW-0479">Metal-binding</keyword>
<evidence type="ECO:0000256" key="10">
    <source>
        <dbReference type="SAM" id="SignalP"/>
    </source>
</evidence>
<evidence type="ECO:0000256" key="8">
    <source>
        <dbReference type="ARBA" id="ARBA00022842"/>
    </source>
</evidence>
<reference evidence="11 12" key="1">
    <citation type="submission" date="2021-10" db="EMBL/GenBank/DDBJ databases">
        <title>Draft genome of Aestuariibacter halophilus JC2043.</title>
        <authorList>
            <person name="Emsley S.A."/>
            <person name="Pfannmuller K.M."/>
            <person name="Ushijima B."/>
            <person name="Saw J.H."/>
            <person name="Videau P."/>
        </authorList>
    </citation>
    <scope>NUCLEOTIDE SEQUENCE [LARGE SCALE GENOMIC DNA]</scope>
    <source>
        <strain evidence="11 12">JC2043</strain>
    </source>
</reference>
<evidence type="ECO:0000256" key="1">
    <source>
        <dbReference type="ARBA" id="ARBA00001946"/>
    </source>
</evidence>
<comment type="similarity">
    <text evidence="3 9">Belongs to the alkaline phosphatase family.</text>
</comment>
<evidence type="ECO:0000256" key="6">
    <source>
        <dbReference type="ARBA" id="ARBA00022801"/>
    </source>
</evidence>
<dbReference type="EMBL" id="JAJEWP010000001">
    <property type="protein sequence ID" value="MCC2614916.1"/>
    <property type="molecule type" value="Genomic_DNA"/>
</dbReference>
<keyword evidence="6" id="KW-0378">Hydrolase</keyword>
<dbReference type="Gene3D" id="1.10.60.40">
    <property type="match status" value="1"/>
</dbReference>
<keyword evidence="10" id="KW-0732">Signal</keyword>
<dbReference type="PANTHER" id="PTHR11596">
    <property type="entry name" value="ALKALINE PHOSPHATASE"/>
    <property type="match status" value="1"/>
</dbReference>
<feature type="chain" id="PRO_5047213569" evidence="10">
    <location>
        <begin position="19"/>
        <end position="431"/>
    </location>
</feature>
<keyword evidence="12" id="KW-1185">Reference proteome</keyword>
<dbReference type="InterPro" id="IPR001952">
    <property type="entry name" value="Alkaline_phosphatase"/>
</dbReference>